<feature type="transmembrane region" description="Helical" evidence="6">
    <location>
        <begin position="102"/>
        <end position="123"/>
    </location>
</feature>
<keyword evidence="8" id="KW-1185">Reference proteome</keyword>
<evidence type="ECO:0000256" key="3">
    <source>
        <dbReference type="ARBA" id="ARBA00022692"/>
    </source>
</evidence>
<reference evidence="7 8" key="1">
    <citation type="submission" date="2020-08" db="EMBL/GenBank/DDBJ databases">
        <title>Genomic Encyclopedia of Type Strains, Phase III (KMG-III): the genomes of soil and plant-associated and newly described type strains.</title>
        <authorList>
            <person name="Whitman W."/>
        </authorList>
    </citation>
    <scope>NUCLEOTIDE SEQUENCE [LARGE SCALE GENOMIC DNA]</scope>
    <source>
        <strain evidence="7 8">CECT 8654</strain>
    </source>
</reference>
<dbReference type="PANTHER" id="PTHR30250:SF11">
    <property type="entry name" value="O-ANTIGEN TRANSPORTER-RELATED"/>
    <property type="match status" value="1"/>
</dbReference>
<name>A0A7W4W5J1_9GAMM</name>
<evidence type="ECO:0000256" key="1">
    <source>
        <dbReference type="ARBA" id="ARBA00004651"/>
    </source>
</evidence>
<evidence type="ECO:0000313" key="8">
    <source>
        <dbReference type="Proteomes" id="UP000537130"/>
    </source>
</evidence>
<feature type="transmembrane region" description="Helical" evidence="6">
    <location>
        <begin position="228"/>
        <end position="249"/>
    </location>
</feature>
<feature type="transmembrane region" description="Helical" evidence="6">
    <location>
        <begin position="261"/>
        <end position="283"/>
    </location>
</feature>
<feature type="transmembrane region" description="Helical" evidence="6">
    <location>
        <begin position="403"/>
        <end position="425"/>
    </location>
</feature>
<evidence type="ECO:0000256" key="6">
    <source>
        <dbReference type="SAM" id="Phobius"/>
    </source>
</evidence>
<feature type="transmembrane region" description="Helical" evidence="6">
    <location>
        <begin position="318"/>
        <end position="342"/>
    </location>
</feature>
<keyword evidence="5 6" id="KW-0472">Membrane</keyword>
<keyword evidence="3 6" id="KW-0812">Transmembrane</keyword>
<organism evidence="7 8">
    <name type="scientific">Litorivivens lipolytica</name>
    <dbReference type="NCBI Taxonomy" id="1524264"/>
    <lineage>
        <taxon>Bacteria</taxon>
        <taxon>Pseudomonadati</taxon>
        <taxon>Pseudomonadota</taxon>
        <taxon>Gammaproteobacteria</taxon>
        <taxon>Litorivivens</taxon>
    </lineage>
</organism>
<comment type="caution">
    <text evidence="7">The sequence shown here is derived from an EMBL/GenBank/DDBJ whole genome shotgun (WGS) entry which is preliminary data.</text>
</comment>
<dbReference type="Pfam" id="PF13440">
    <property type="entry name" value="Polysacc_synt_3"/>
    <property type="match status" value="1"/>
</dbReference>
<feature type="transmembrane region" description="Helical" evidence="6">
    <location>
        <begin position="437"/>
        <end position="463"/>
    </location>
</feature>
<dbReference type="Proteomes" id="UP000537130">
    <property type="component" value="Unassembled WGS sequence"/>
</dbReference>
<feature type="transmembrane region" description="Helical" evidence="6">
    <location>
        <begin position="31"/>
        <end position="55"/>
    </location>
</feature>
<feature type="transmembrane region" description="Helical" evidence="6">
    <location>
        <begin position="378"/>
        <end position="397"/>
    </location>
</feature>
<evidence type="ECO:0000256" key="5">
    <source>
        <dbReference type="ARBA" id="ARBA00023136"/>
    </source>
</evidence>
<evidence type="ECO:0000313" key="7">
    <source>
        <dbReference type="EMBL" id="MBB3047829.1"/>
    </source>
</evidence>
<comment type="subcellular location">
    <subcellularLocation>
        <location evidence="1">Cell membrane</location>
        <topology evidence="1">Multi-pass membrane protein</topology>
    </subcellularLocation>
</comment>
<feature type="transmembrane region" description="Helical" evidence="6">
    <location>
        <begin position="135"/>
        <end position="159"/>
    </location>
</feature>
<evidence type="ECO:0000256" key="2">
    <source>
        <dbReference type="ARBA" id="ARBA00022475"/>
    </source>
</evidence>
<accession>A0A7W4W5J1</accession>
<keyword evidence="2" id="KW-1003">Cell membrane</keyword>
<dbReference type="GO" id="GO:0005886">
    <property type="term" value="C:plasma membrane"/>
    <property type="evidence" value="ECO:0007669"/>
    <property type="project" value="UniProtKB-SubCell"/>
</dbReference>
<dbReference type="AlphaFoldDB" id="A0A7W4W5J1"/>
<dbReference type="InterPro" id="IPR050833">
    <property type="entry name" value="Poly_Biosynth_Transport"/>
</dbReference>
<gene>
    <name evidence="7" type="ORF">FHR99_002095</name>
</gene>
<dbReference type="PANTHER" id="PTHR30250">
    <property type="entry name" value="PST FAMILY PREDICTED COLANIC ACID TRANSPORTER"/>
    <property type="match status" value="1"/>
</dbReference>
<feature type="transmembrane region" description="Helical" evidence="6">
    <location>
        <begin position="67"/>
        <end position="90"/>
    </location>
</feature>
<protein>
    <submittedName>
        <fullName evidence="7">O-antigen/teichoic acid export membrane protein</fullName>
    </submittedName>
</protein>
<evidence type="ECO:0000256" key="4">
    <source>
        <dbReference type="ARBA" id="ARBA00022989"/>
    </source>
</evidence>
<dbReference type="EMBL" id="JACHWY010000002">
    <property type="protein sequence ID" value="MBB3047829.1"/>
    <property type="molecule type" value="Genomic_DNA"/>
</dbReference>
<proteinExistence type="predicted"/>
<sequence>MILKLQVRSGVAESAAAPAGLPQQEAIFRPALILMAGRLFGFLAAFAIPMVLARLFEPAEFGTYKQIFLIFGTLFVVAQAGMAESLYYFLPSDCERAGTYICNTLLVLATLGVLSLVGLSLYTNELARLLNNPELGSYIPLVGLYLLFMLVAVVLEIVMTVRKQHLYASSAYGISDLSRALCYILPVLLIADLKALMIGAIAFALARLAATILYVTREYRTSLHADPGVLGIHLAYAIPFGAAALIEVIQVNYHLYAVSYYFNAATFAIYAVGCLQIPISDFLMTSTCNVMMINMQEKIKSGAYREVVSIWLDSIRKLALIFFPMVAMLMMLAEPLIVFLFTDTYLESVPIFMVCTLSMLLATFLTDGALRVFGQTHFLILQNIVRLAIVVMFMPWFLEHYHLVGAITVTLLATLVSKALALYRIKQVLGVGLEELLPWRAIVMTLSMAALALIPAVMVITAIEATGFWKLSVGAIVYLAGYHRLVMMIGPMADDEKAMLSRYLNRPINCLRSRISA</sequence>
<feature type="transmembrane region" description="Helical" evidence="6">
    <location>
        <begin position="475"/>
        <end position="493"/>
    </location>
</feature>
<feature type="transmembrane region" description="Helical" evidence="6">
    <location>
        <begin position="348"/>
        <end position="366"/>
    </location>
</feature>
<keyword evidence="4 6" id="KW-1133">Transmembrane helix</keyword>